<dbReference type="InterPro" id="IPR009267">
    <property type="entry name" value="NTP_transf_6"/>
</dbReference>
<organism evidence="1 2">
    <name type="scientific">Streptococcus thermophilus</name>
    <dbReference type="NCBI Taxonomy" id="1308"/>
    <lineage>
        <taxon>Bacteria</taxon>
        <taxon>Bacillati</taxon>
        <taxon>Bacillota</taxon>
        <taxon>Bacilli</taxon>
        <taxon>Lactobacillales</taxon>
        <taxon>Streptococcaceae</taxon>
        <taxon>Streptococcus</taxon>
    </lineage>
</organism>
<dbReference type="Pfam" id="PF06042">
    <property type="entry name" value="NTP_transf_6"/>
    <property type="match status" value="1"/>
</dbReference>
<dbReference type="PANTHER" id="PTHR39166">
    <property type="entry name" value="BLL1166 PROTEIN"/>
    <property type="match status" value="1"/>
</dbReference>
<dbReference type="PANTHER" id="PTHR39166:SF1">
    <property type="entry name" value="BLL1166 PROTEIN"/>
    <property type="match status" value="1"/>
</dbReference>
<accession>A0A8D6U9A6</accession>
<sequence>MNIHSPNTEKYVISTDAVSKFPEKCTAIAARLNDNQELEVFIPFGPGDLTNFRVSPTPYYFSDKERQTVYNERVKKKNWNAFWPNISIEFIK</sequence>
<protein>
    <submittedName>
        <fullName evidence="1">Uncharacterized protein</fullName>
    </submittedName>
</protein>
<evidence type="ECO:0000313" key="2">
    <source>
        <dbReference type="Proteomes" id="UP000509833"/>
    </source>
</evidence>
<reference evidence="1 2" key="1">
    <citation type="submission" date="2020-06" db="EMBL/GenBank/DDBJ databases">
        <authorList>
            <person name="Chuat V."/>
        </authorList>
    </citation>
    <scope>NUCLEOTIDE SEQUENCE [LARGE SCALE GENOMIC DNA]</scope>
    <source>
        <strain evidence="1">STH_CIRM_336</strain>
    </source>
</reference>
<proteinExistence type="predicted"/>
<gene>
    <name evidence="1" type="ORF">STHERMO_0611</name>
</gene>
<dbReference type="AlphaFoldDB" id="A0A8D6U9A6"/>
<name>A0A8D6U9A6_STRTR</name>
<dbReference type="Proteomes" id="UP000509833">
    <property type="component" value="Chromosome"/>
</dbReference>
<dbReference type="EMBL" id="LR822017">
    <property type="protein sequence ID" value="CAD0136731.1"/>
    <property type="molecule type" value="Genomic_DNA"/>
</dbReference>
<evidence type="ECO:0000313" key="1">
    <source>
        <dbReference type="EMBL" id="CAD0136731.1"/>
    </source>
</evidence>